<name>A0A8J5MDW2_9STRA</name>
<sequence>MWRHTTTKIRLSHVFIYWKRFLDGRHGQYAVAASMNRMQEQRIVQRFFSAWAFLGTTHKMALRREQRELQRWTRSCWTRWKLWRVSCRWQRSQQLILLQTIFSQGLKRHAIQQQACREIRVRTARNLLHRSLSQWRVELWLIRNQNKLSLEAKRNALMHWKAFIAACRQKRRWEHYVQQLHRSQTRSKATTLDQKRRTGGTFRHSRALQAQLKRNRILMTHVLHAWYLVVQTRPLEYWARRVVERCFDTWREQSVGKRAELA</sequence>
<protein>
    <submittedName>
        <fullName evidence="1">Uncharacterized protein</fullName>
    </submittedName>
</protein>
<reference evidence="1" key="1">
    <citation type="submission" date="2021-01" db="EMBL/GenBank/DDBJ databases">
        <title>Phytophthora aleatoria, a newly-described species from Pinus radiata is distinct from Phytophthora cactorum isolates based on comparative genomics.</title>
        <authorList>
            <person name="Mcdougal R."/>
            <person name="Panda P."/>
            <person name="Williams N."/>
            <person name="Studholme D.J."/>
        </authorList>
    </citation>
    <scope>NUCLEOTIDE SEQUENCE</scope>
    <source>
        <strain evidence="1">NZFS 4037</strain>
    </source>
</reference>
<dbReference type="Proteomes" id="UP000709295">
    <property type="component" value="Unassembled WGS sequence"/>
</dbReference>
<evidence type="ECO:0000313" key="1">
    <source>
        <dbReference type="EMBL" id="KAG6951790.1"/>
    </source>
</evidence>
<dbReference type="AlphaFoldDB" id="A0A8J5MDW2"/>
<comment type="caution">
    <text evidence="1">The sequence shown here is derived from an EMBL/GenBank/DDBJ whole genome shotgun (WGS) entry which is preliminary data.</text>
</comment>
<evidence type="ECO:0000313" key="2">
    <source>
        <dbReference type="Proteomes" id="UP000709295"/>
    </source>
</evidence>
<accession>A0A8J5MDW2</accession>
<dbReference type="EMBL" id="JAENGY010001171">
    <property type="protein sequence ID" value="KAG6951790.1"/>
    <property type="molecule type" value="Genomic_DNA"/>
</dbReference>
<gene>
    <name evidence="1" type="ORF">JG688_00013590</name>
</gene>
<organism evidence="1 2">
    <name type="scientific">Phytophthora aleatoria</name>
    <dbReference type="NCBI Taxonomy" id="2496075"/>
    <lineage>
        <taxon>Eukaryota</taxon>
        <taxon>Sar</taxon>
        <taxon>Stramenopiles</taxon>
        <taxon>Oomycota</taxon>
        <taxon>Peronosporomycetes</taxon>
        <taxon>Peronosporales</taxon>
        <taxon>Peronosporaceae</taxon>
        <taxon>Phytophthora</taxon>
    </lineage>
</organism>
<keyword evidence="2" id="KW-1185">Reference proteome</keyword>
<proteinExistence type="predicted"/>